<gene>
    <name evidence="2" type="ORF">SAMN05216227_101870</name>
</gene>
<sequence>MFDPNIQDFYERVGRLNKAHARGQGFVAAGLLSRADYRRTPRATRIKLIFPIAFIILAGIALKGTVYYFVGPQTYEARVSELQNGQGFDRLGAAIMQADPATRWVAGAIRESLTSLR</sequence>
<keyword evidence="1" id="KW-0812">Transmembrane</keyword>
<dbReference type="EMBL" id="FOCO01000018">
    <property type="protein sequence ID" value="SEN61635.1"/>
    <property type="molecule type" value="Genomic_DNA"/>
</dbReference>
<feature type="transmembrane region" description="Helical" evidence="1">
    <location>
        <begin position="48"/>
        <end position="70"/>
    </location>
</feature>
<keyword evidence="1" id="KW-0472">Membrane</keyword>
<dbReference type="AlphaFoldDB" id="A0A1H8I0I0"/>
<evidence type="ECO:0000313" key="3">
    <source>
        <dbReference type="Proteomes" id="UP000183002"/>
    </source>
</evidence>
<keyword evidence="1" id="KW-1133">Transmembrane helix</keyword>
<dbReference type="OrthoDB" id="7866534at2"/>
<dbReference type="Proteomes" id="UP000183002">
    <property type="component" value="Unassembled WGS sequence"/>
</dbReference>
<organism evidence="2 3">
    <name type="scientific">Pseudorhodobacter antarcticus</name>
    <dbReference type="NCBI Taxonomy" id="1077947"/>
    <lineage>
        <taxon>Bacteria</taxon>
        <taxon>Pseudomonadati</taxon>
        <taxon>Pseudomonadota</taxon>
        <taxon>Alphaproteobacteria</taxon>
        <taxon>Rhodobacterales</taxon>
        <taxon>Paracoccaceae</taxon>
        <taxon>Pseudorhodobacter</taxon>
    </lineage>
</organism>
<reference evidence="2 3" key="1">
    <citation type="submission" date="2016-10" db="EMBL/GenBank/DDBJ databases">
        <authorList>
            <person name="de Groot N.N."/>
        </authorList>
    </citation>
    <scope>NUCLEOTIDE SEQUENCE [LARGE SCALE GENOMIC DNA]</scope>
    <source>
        <strain evidence="2 3">CGMCC 1.10836</strain>
    </source>
</reference>
<accession>A0A1H8I0I0</accession>
<keyword evidence="3" id="KW-1185">Reference proteome</keyword>
<evidence type="ECO:0000313" key="2">
    <source>
        <dbReference type="EMBL" id="SEN61635.1"/>
    </source>
</evidence>
<proteinExistence type="predicted"/>
<protein>
    <submittedName>
        <fullName evidence="2">Uncharacterized protein</fullName>
    </submittedName>
</protein>
<evidence type="ECO:0000256" key="1">
    <source>
        <dbReference type="SAM" id="Phobius"/>
    </source>
</evidence>
<name>A0A1H8I0I0_9RHOB</name>
<dbReference type="RefSeq" id="WP_074818714.1">
    <property type="nucleotide sequence ID" value="NZ_LGHU01000068.1"/>
</dbReference>
<dbReference type="STRING" id="1077947.SAMN05216227_101870"/>